<dbReference type="EMBL" id="JACHJP010000008">
    <property type="protein sequence ID" value="MBB4918994.1"/>
    <property type="molecule type" value="Genomic_DNA"/>
</dbReference>
<comment type="caution">
    <text evidence="1">The sequence shown here is derived from an EMBL/GenBank/DDBJ whole genome shotgun (WGS) entry which is preliminary data.</text>
</comment>
<sequence>MPMITVPPYIRIVQPAPAEAVRRGQVWLKVSGPGGVG</sequence>
<organism evidence="1 2">
    <name type="scientific">Streptosporangium saharense</name>
    <dbReference type="NCBI Taxonomy" id="1706840"/>
    <lineage>
        <taxon>Bacteria</taxon>
        <taxon>Bacillati</taxon>
        <taxon>Actinomycetota</taxon>
        <taxon>Actinomycetes</taxon>
        <taxon>Streptosporangiales</taxon>
        <taxon>Streptosporangiaceae</taxon>
        <taxon>Streptosporangium</taxon>
    </lineage>
</organism>
<evidence type="ECO:0000313" key="2">
    <source>
        <dbReference type="Proteomes" id="UP000552644"/>
    </source>
</evidence>
<proteinExistence type="predicted"/>
<accession>A0A7W7QSZ1</accession>
<gene>
    <name evidence="1" type="ORF">FHS44_006130</name>
</gene>
<protein>
    <submittedName>
        <fullName evidence="1">Uncharacterized protein</fullName>
    </submittedName>
</protein>
<evidence type="ECO:0000313" key="1">
    <source>
        <dbReference type="EMBL" id="MBB4918994.1"/>
    </source>
</evidence>
<reference evidence="1 2" key="1">
    <citation type="submission" date="2020-08" db="EMBL/GenBank/DDBJ databases">
        <title>Genomic Encyclopedia of Type Strains, Phase III (KMG-III): the genomes of soil and plant-associated and newly described type strains.</title>
        <authorList>
            <person name="Whitman W."/>
        </authorList>
    </citation>
    <scope>NUCLEOTIDE SEQUENCE [LARGE SCALE GENOMIC DNA]</scope>
    <source>
        <strain evidence="1 2">CECT 8840</strain>
    </source>
</reference>
<name>A0A7W7QSZ1_9ACTN</name>
<keyword evidence="2" id="KW-1185">Reference proteome</keyword>
<dbReference type="AlphaFoldDB" id="A0A7W7QSZ1"/>
<dbReference type="Proteomes" id="UP000552644">
    <property type="component" value="Unassembled WGS sequence"/>
</dbReference>